<evidence type="ECO:0000259" key="6">
    <source>
        <dbReference type="PROSITE" id="PS50011"/>
    </source>
</evidence>
<evidence type="ECO:0000256" key="3">
    <source>
        <dbReference type="ARBA" id="ARBA00022741"/>
    </source>
</evidence>
<reference evidence="7 8" key="1">
    <citation type="journal article" date="2024" name="IMA Fungus">
        <title>IMA Genome - F19 : A genome assembly and annotation guide to empower mycologists, including annotated draft genome sequences of Ceratocystis pirilliformis, Diaporthe australafricana, Fusarium ophioides, Paecilomyces lecythidis, and Sporothrix stenoceras.</title>
        <authorList>
            <person name="Aylward J."/>
            <person name="Wilson A.M."/>
            <person name="Visagie C.M."/>
            <person name="Spraker J."/>
            <person name="Barnes I."/>
            <person name="Buitendag C."/>
            <person name="Ceriani C."/>
            <person name="Del Mar Angel L."/>
            <person name="du Plessis D."/>
            <person name="Fuchs T."/>
            <person name="Gasser K."/>
            <person name="Kramer D."/>
            <person name="Li W."/>
            <person name="Munsamy K."/>
            <person name="Piso A."/>
            <person name="Price J.L."/>
            <person name="Sonnekus B."/>
            <person name="Thomas C."/>
            <person name="van der Nest A."/>
            <person name="van Dijk A."/>
            <person name="van Heerden A."/>
            <person name="van Vuuren N."/>
            <person name="Yilmaz N."/>
            <person name="Duong T.A."/>
            <person name="van der Merwe N.A."/>
            <person name="Wingfield M.J."/>
            <person name="Wingfield B.D."/>
        </authorList>
    </citation>
    <scope>NUCLEOTIDE SEQUENCE [LARGE SCALE GENOMIC DNA]</scope>
    <source>
        <strain evidence="7 8">CMW 18300</strain>
    </source>
</reference>
<dbReference type="PANTHER" id="PTHR45646:SF11">
    <property type="entry name" value="SERINE_THREONINE-PROTEIN KINASE DOA"/>
    <property type="match status" value="1"/>
</dbReference>
<protein>
    <recommendedName>
        <fullName evidence="6">Protein kinase domain-containing protein</fullName>
    </recommendedName>
</protein>
<evidence type="ECO:0000256" key="2">
    <source>
        <dbReference type="ARBA" id="ARBA00022679"/>
    </source>
</evidence>
<dbReference type="PROSITE" id="PS50011">
    <property type="entry name" value="PROTEIN_KINASE_DOM"/>
    <property type="match status" value="1"/>
</dbReference>
<organism evidence="7 8">
    <name type="scientific">Diaporthe australafricana</name>
    <dbReference type="NCBI Taxonomy" id="127596"/>
    <lineage>
        <taxon>Eukaryota</taxon>
        <taxon>Fungi</taxon>
        <taxon>Dikarya</taxon>
        <taxon>Ascomycota</taxon>
        <taxon>Pezizomycotina</taxon>
        <taxon>Sordariomycetes</taxon>
        <taxon>Sordariomycetidae</taxon>
        <taxon>Diaporthales</taxon>
        <taxon>Diaporthaceae</taxon>
        <taxon>Diaporthe</taxon>
    </lineage>
</organism>
<accession>A0ABR3VUU9</accession>
<name>A0ABR3VUU9_9PEZI</name>
<keyword evidence="3" id="KW-0547">Nucleotide-binding</keyword>
<evidence type="ECO:0000256" key="1">
    <source>
        <dbReference type="ARBA" id="ARBA00022527"/>
    </source>
</evidence>
<sequence>MSRPVPQTNGQLVLSDLGSAKFGQETFTGDMMPDVYRAPEVILGMEWSSKVDLWSVGVMIWDLFEGKRLFSAKKDGVVNDEQHLAEMVSLMGNPPPEFLRRSEISARFFDELGNWKGSIQIPD</sequence>
<evidence type="ECO:0000313" key="7">
    <source>
        <dbReference type="EMBL" id="KAL1845540.1"/>
    </source>
</evidence>
<dbReference type="InterPro" id="IPR000719">
    <property type="entry name" value="Prot_kinase_dom"/>
</dbReference>
<dbReference type="Gene3D" id="1.10.510.10">
    <property type="entry name" value="Transferase(Phosphotransferase) domain 1"/>
    <property type="match status" value="1"/>
</dbReference>
<dbReference type="Pfam" id="PF00069">
    <property type="entry name" value="Pkinase"/>
    <property type="match status" value="1"/>
</dbReference>
<keyword evidence="8" id="KW-1185">Reference proteome</keyword>
<dbReference type="SUPFAM" id="SSF56112">
    <property type="entry name" value="Protein kinase-like (PK-like)"/>
    <property type="match status" value="1"/>
</dbReference>
<keyword evidence="1" id="KW-0723">Serine/threonine-protein kinase</keyword>
<dbReference type="InterPro" id="IPR051175">
    <property type="entry name" value="CLK_kinases"/>
</dbReference>
<evidence type="ECO:0000256" key="4">
    <source>
        <dbReference type="ARBA" id="ARBA00022777"/>
    </source>
</evidence>
<dbReference type="Proteomes" id="UP001583177">
    <property type="component" value="Unassembled WGS sequence"/>
</dbReference>
<keyword evidence="2" id="KW-0808">Transferase</keyword>
<keyword evidence="4" id="KW-0418">Kinase</keyword>
<dbReference type="InterPro" id="IPR011009">
    <property type="entry name" value="Kinase-like_dom_sf"/>
</dbReference>
<comment type="caution">
    <text evidence="7">The sequence shown here is derived from an EMBL/GenBank/DDBJ whole genome shotgun (WGS) entry which is preliminary data.</text>
</comment>
<evidence type="ECO:0000256" key="5">
    <source>
        <dbReference type="ARBA" id="ARBA00022840"/>
    </source>
</evidence>
<gene>
    <name evidence="7" type="ORF">Daus18300_014503</name>
</gene>
<proteinExistence type="predicted"/>
<keyword evidence="5" id="KW-0067">ATP-binding</keyword>
<feature type="domain" description="Protein kinase" evidence="6">
    <location>
        <begin position="1"/>
        <end position="123"/>
    </location>
</feature>
<dbReference type="EMBL" id="JAWRVE010000306">
    <property type="protein sequence ID" value="KAL1845540.1"/>
    <property type="molecule type" value="Genomic_DNA"/>
</dbReference>
<dbReference type="PANTHER" id="PTHR45646">
    <property type="entry name" value="SERINE/THREONINE-PROTEIN KINASE DOA-RELATED"/>
    <property type="match status" value="1"/>
</dbReference>
<evidence type="ECO:0000313" key="8">
    <source>
        <dbReference type="Proteomes" id="UP001583177"/>
    </source>
</evidence>